<name>I0IB24_PHYMF</name>
<reference evidence="2 3" key="1">
    <citation type="submission" date="2012-02" db="EMBL/GenBank/DDBJ databases">
        <title>Complete genome sequence of Phycisphaera mikurensis NBRC 102666.</title>
        <authorList>
            <person name="Ankai A."/>
            <person name="Hosoyama A."/>
            <person name="Terui Y."/>
            <person name="Sekine M."/>
            <person name="Fukai R."/>
            <person name="Kato Y."/>
            <person name="Nakamura S."/>
            <person name="Yamada-Narita S."/>
            <person name="Kawakoshi A."/>
            <person name="Fukunaga Y."/>
            <person name="Yamazaki S."/>
            <person name="Fujita N."/>
        </authorList>
    </citation>
    <scope>NUCLEOTIDE SEQUENCE [LARGE SCALE GENOMIC DNA]</scope>
    <source>
        <strain evidence="3">NBRC 102666 / KCTC 22515 / FYK2301M01</strain>
    </source>
</reference>
<dbReference type="EMBL" id="AP012338">
    <property type="protein sequence ID" value="BAM02462.1"/>
    <property type="molecule type" value="Genomic_DNA"/>
</dbReference>
<feature type="transmembrane region" description="Helical" evidence="1">
    <location>
        <begin position="16"/>
        <end position="35"/>
    </location>
</feature>
<feature type="transmembrane region" description="Helical" evidence="1">
    <location>
        <begin position="243"/>
        <end position="262"/>
    </location>
</feature>
<dbReference type="HOGENOM" id="CLU_917821_0_0_0"/>
<keyword evidence="1" id="KW-1133">Transmembrane helix</keyword>
<dbReference type="STRING" id="1142394.PSMK_03030"/>
<feature type="transmembrane region" description="Helical" evidence="1">
    <location>
        <begin position="56"/>
        <end position="76"/>
    </location>
</feature>
<organism evidence="2 3">
    <name type="scientific">Phycisphaera mikurensis (strain NBRC 102666 / KCTC 22515 / FYK2301M01)</name>
    <dbReference type="NCBI Taxonomy" id="1142394"/>
    <lineage>
        <taxon>Bacteria</taxon>
        <taxon>Pseudomonadati</taxon>
        <taxon>Planctomycetota</taxon>
        <taxon>Phycisphaerae</taxon>
        <taxon>Phycisphaerales</taxon>
        <taxon>Phycisphaeraceae</taxon>
        <taxon>Phycisphaera</taxon>
    </lineage>
</organism>
<evidence type="ECO:0000256" key="1">
    <source>
        <dbReference type="SAM" id="Phobius"/>
    </source>
</evidence>
<sequence>MPAPRPADPATPWRCVAAAGALGLFLGVAFPFVRVDSLGTWTSRMRAALSGGWVDLQTPLTAAAFGTAAAAAVYAFPRVRPGWLLLAGAAFGILNEAWQAAFLARHPQLGDAAAAVLGVAVGTGLARRLPRLAPLGRPAAGVLAVVLTLVFVAVLALAVRQSHSRTQRFGFEPPDHFLVHRAERHGGGIRAHRWRVSVPFHTPERAFYRPDGRGGIPLGVSMTLTAGLAAAGLGRTPLGRGRWALAAGAAPLALVTASILLFQTPWQGIPTGLTLGSLLASALAGPLPLLAWRRLRREPRTAG</sequence>
<evidence type="ECO:0000313" key="2">
    <source>
        <dbReference type="EMBL" id="BAM02462.1"/>
    </source>
</evidence>
<dbReference type="RefSeq" id="WP_014435682.1">
    <property type="nucleotide sequence ID" value="NC_017080.1"/>
</dbReference>
<dbReference type="AlphaFoldDB" id="I0IB24"/>
<feature type="transmembrane region" description="Helical" evidence="1">
    <location>
        <begin position="139"/>
        <end position="159"/>
    </location>
</feature>
<gene>
    <name evidence="2" type="ordered locus">PSMK_03030</name>
</gene>
<feature type="transmembrane region" description="Helical" evidence="1">
    <location>
        <begin position="268"/>
        <end position="292"/>
    </location>
</feature>
<evidence type="ECO:0000313" key="3">
    <source>
        <dbReference type="Proteomes" id="UP000007881"/>
    </source>
</evidence>
<dbReference type="Proteomes" id="UP000007881">
    <property type="component" value="Chromosome"/>
</dbReference>
<keyword evidence="3" id="KW-1185">Reference proteome</keyword>
<keyword evidence="1" id="KW-0472">Membrane</keyword>
<keyword evidence="1" id="KW-0812">Transmembrane</keyword>
<protein>
    <submittedName>
        <fullName evidence="2">Uncharacterized protein</fullName>
    </submittedName>
</protein>
<proteinExistence type="predicted"/>
<dbReference type="KEGG" id="phm:PSMK_03030"/>
<feature type="transmembrane region" description="Helical" evidence="1">
    <location>
        <begin position="82"/>
        <end position="102"/>
    </location>
</feature>
<accession>I0IB24</accession>